<keyword evidence="2" id="KW-1185">Reference proteome</keyword>
<evidence type="ECO:0000313" key="1">
    <source>
        <dbReference type="EMBL" id="CAG5112085.1"/>
    </source>
</evidence>
<gene>
    <name evidence="1" type="ORF">OKIOD_LOCUS15106</name>
</gene>
<reference evidence="1 2" key="1">
    <citation type="submission" date="2021-04" db="EMBL/GenBank/DDBJ databases">
        <authorList>
            <person name="Bliznina A."/>
        </authorList>
    </citation>
    <scope>NUCLEOTIDE SEQUENCE [LARGE SCALE GENOMIC DNA]</scope>
</reference>
<proteinExistence type="predicted"/>
<dbReference type="EMBL" id="OU015567">
    <property type="protein sequence ID" value="CAG5112085.1"/>
    <property type="molecule type" value="Genomic_DNA"/>
</dbReference>
<sequence>MGRSPKAWFPKVTQDFLAQYQATYGTMREPIQAPDGTKYSWDDEKKNYFDEKGNQLPENGFDHEGVKYTYDIENLRWLADGKPLGKGRQI</sequence>
<protein>
    <submittedName>
        <fullName evidence="1">Oidioi.mRNA.OKI2018_I69.chr2.g6341.t1.cds</fullName>
    </submittedName>
</protein>
<organism evidence="1 2">
    <name type="scientific">Oikopleura dioica</name>
    <name type="common">Tunicate</name>
    <dbReference type="NCBI Taxonomy" id="34765"/>
    <lineage>
        <taxon>Eukaryota</taxon>
        <taxon>Metazoa</taxon>
        <taxon>Chordata</taxon>
        <taxon>Tunicata</taxon>
        <taxon>Appendicularia</taxon>
        <taxon>Copelata</taxon>
        <taxon>Oikopleuridae</taxon>
        <taxon>Oikopleura</taxon>
    </lineage>
</organism>
<dbReference type="Proteomes" id="UP001158576">
    <property type="component" value="Chromosome 2"/>
</dbReference>
<accession>A0ABN7T2P1</accession>
<evidence type="ECO:0000313" key="2">
    <source>
        <dbReference type="Proteomes" id="UP001158576"/>
    </source>
</evidence>
<name>A0ABN7T2P1_OIKDI</name>